<dbReference type="InterPro" id="IPR033120">
    <property type="entry name" value="HOTDOG_ACOT"/>
</dbReference>
<dbReference type="Gene3D" id="3.10.129.10">
    <property type="entry name" value="Hotdog Thioesterase"/>
    <property type="match status" value="1"/>
</dbReference>
<dbReference type="CDD" id="cd03442">
    <property type="entry name" value="BFIT_BACH"/>
    <property type="match status" value="1"/>
</dbReference>
<accession>A0ABW3VZX7</accession>
<evidence type="ECO:0000256" key="1">
    <source>
        <dbReference type="ARBA" id="ARBA00010458"/>
    </source>
</evidence>
<keyword evidence="2 3" id="KW-0378">Hydrolase</keyword>
<name>A0ABW3VZX7_9ACTN</name>
<keyword evidence="6" id="KW-1185">Reference proteome</keyword>
<dbReference type="Pfam" id="PF03061">
    <property type="entry name" value="4HBT"/>
    <property type="match status" value="1"/>
</dbReference>
<dbReference type="Proteomes" id="UP001597229">
    <property type="component" value="Unassembled WGS sequence"/>
</dbReference>
<dbReference type="GO" id="GO:0047617">
    <property type="term" value="F:fatty acyl-CoA hydrolase activity"/>
    <property type="evidence" value="ECO:0007669"/>
    <property type="project" value="UniProtKB-EC"/>
</dbReference>
<evidence type="ECO:0000313" key="6">
    <source>
        <dbReference type="Proteomes" id="UP001597229"/>
    </source>
</evidence>
<evidence type="ECO:0000313" key="5">
    <source>
        <dbReference type="EMBL" id="MFD1247700.1"/>
    </source>
</evidence>
<sequence length="179" mass="19482">MSEIVAARTPSYSRIELATLTSRAQANLLGNIHGGEVVKLADSTAGVVAQRHSGGPAVTAALDEMAFLEPVRVGDIIRTFGQVNWVGRSSMEIGVRIETEPWDAAGEVLHVGSAYFVFVAVDAAGRGRPVPALEPETAEDRRRMHEAEVRRAHRLARRQEIDAIRARSSALPPSERRPR</sequence>
<gene>
    <name evidence="5" type="ORF">ACFQ3F_07860</name>
</gene>
<feature type="domain" description="HotDog ACOT-type" evidence="4">
    <location>
        <begin position="11"/>
        <end position="124"/>
    </location>
</feature>
<dbReference type="PROSITE" id="PS51770">
    <property type="entry name" value="HOTDOG_ACOT"/>
    <property type="match status" value="1"/>
</dbReference>
<reference evidence="6" key="1">
    <citation type="journal article" date="2019" name="Int. J. Syst. Evol. Microbiol.">
        <title>The Global Catalogue of Microorganisms (GCM) 10K type strain sequencing project: providing services to taxonomists for standard genome sequencing and annotation.</title>
        <authorList>
            <consortium name="The Broad Institute Genomics Platform"/>
            <consortium name="The Broad Institute Genome Sequencing Center for Infectious Disease"/>
            <person name="Wu L."/>
            <person name="Ma J."/>
        </authorList>
    </citation>
    <scope>NUCLEOTIDE SEQUENCE [LARGE SCALE GENOMIC DNA]</scope>
    <source>
        <strain evidence="6">CCUG 52478</strain>
    </source>
</reference>
<dbReference type="EC" id="3.1.2.20" evidence="5"/>
<dbReference type="InterPro" id="IPR006683">
    <property type="entry name" value="Thioestr_dom"/>
</dbReference>
<dbReference type="InterPro" id="IPR040170">
    <property type="entry name" value="Cytosol_ACT"/>
</dbReference>
<comment type="similarity">
    <text evidence="1">Belongs to the acyl coenzyme A hydrolase family.</text>
</comment>
<proteinExistence type="inferred from homology"/>
<dbReference type="PANTHER" id="PTHR11049">
    <property type="entry name" value="ACYL COENZYME A THIOESTER HYDROLASE"/>
    <property type="match status" value="1"/>
</dbReference>
<dbReference type="EMBL" id="JBHTLX010000008">
    <property type="protein sequence ID" value="MFD1247700.1"/>
    <property type="molecule type" value="Genomic_DNA"/>
</dbReference>
<comment type="caution">
    <text evidence="5">The sequence shown here is derived from an EMBL/GenBank/DDBJ whole genome shotgun (WGS) entry which is preliminary data.</text>
</comment>
<dbReference type="SUPFAM" id="SSF54637">
    <property type="entry name" value="Thioesterase/thiol ester dehydrase-isomerase"/>
    <property type="match status" value="1"/>
</dbReference>
<evidence type="ECO:0000256" key="3">
    <source>
        <dbReference type="PROSITE-ProRule" id="PRU01106"/>
    </source>
</evidence>
<dbReference type="PANTHER" id="PTHR11049:SF16">
    <property type="entry name" value="PROTEIN VDLD"/>
    <property type="match status" value="1"/>
</dbReference>
<protein>
    <submittedName>
        <fullName evidence="5">Acyl-CoA thioesterase</fullName>
        <ecNumber evidence="5">3.1.2.20</ecNumber>
    </submittedName>
</protein>
<dbReference type="RefSeq" id="WP_367920952.1">
    <property type="nucleotide sequence ID" value="NZ_BAABAC010000037.1"/>
</dbReference>
<evidence type="ECO:0000259" key="4">
    <source>
        <dbReference type="PROSITE" id="PS51770"/>
    </source>
</evidence>
<dbReference type="InterPro" id="IPR029069">
    <property type="entry name" value="HotDog_dom_sf"/>
</dbReference>
<organism evidence="5 6">
    <name type="scientific">Nocardioides ginsengisoli</name>
    <dbReference type="NCBI Taxonomy" id="363868"/>
    <lineage>
        <taxon>Bacteria</taxon>
        <taxon>Bacillati</taxon>
        <taxon>Actinomycetota</taxon>
        <taxon>Actinomycetes</taxon>
        <taxon>Propionibacteriales</taxon>
        <taxon>Nocardioidaceae</taxon>
        <taxon>Nocardioides</taxon>
    </lineage>
</organism>
<evidence type="ECO:0000256" key="2">
    <source>
        <dbReference type="ARBA" id="ARBA00022801"/>
    </source>
</evidence>